<dbReference type="PANTHER" id="PTHR33753">
    <property type="entry name" value="1,4-BETA-D-GLUCAN CELLOBIOHYDROLASE B"/>
    <property type="match status" value="1"/>
</dbReference>
<dbReference type="EC" id="3.2.1.-" evidence="10"/>
<evidence type="ECO:0000256" key="4">
    <source>
        <dbReference type="ARBA" id="ARBA00023001"/>
    </source>
</evidence>
<dbReference type="InterPro" id="IPR037019">
    <property type="entry name" value="Glyco_hydro_7_sf"/>
</dbReference>
<evidence type="ECO:0000256" key="7">
    <source>
        <dbReference type="ARBA" id="ARBA00023295"/>
    </source>
</evidence>
<dbReference type="PANTHER" id="PTHR33753:SF1">
    <property type="entry name" value="ENDO-BETA-1,4-GLUCANASE CELB"/>
    <property type="match status" value="1"/>
</dbReference>
<dbReference type="STRING" id="1448318.A0A319EK77"/>
<name>A0A319EK77_ASPSB</name>
<evidence type="ECO:0000256" key="1">
    <source>
        <dbReference type="ARBA" id="ARBA00000966"/>
    </source>
</evidence>
<keyword evidence="5" id="KW-0325">Glycoprotein</keyword>
<dbReference type="EMBL" id="KZ826320">
    <property type="protein sequence ID" value="PYI10672.1"/>
    <property type="molecule type" value="Genomic_DNA"/>
</dbReference>
<keyword evidence="12" id="KW-1185">Reference proteome</keyword>
<evidence type="ECO:0000256" key="3">
    <source>
        <dbReference type="ARBA" id="ARBA00022801"/>
    </source>
</evidence>
<dbReference type="AlphaFoldDB" id="A0A319EK77"/>
<evidence type="ECO:0000256" key="9">
    <source>
        <dbReference type="ARBA" id="ARBA00025192"/>
    </source>
</evidence>
<evidence type="ECO:0000313" key="12">
    <source>
        <dbReference type="Proteomes" id="UP000248423"/>
    </source>
</evidence>
<dbReference type="Pfam" id="PF00840">
    <property type="entry name" value="Glyco_hydro_7"/>
    <property type="match status" value="1"/>
</dbReference>
<dbReference type="Proteomes" id="UP000248423">
    <property type="component" value="Unassembled WGS sequence"/>
</dbReference>
<dbReference type="PRINTS" id="PR00734">
    <property type="entry name" value="GLHYDRLASE7"/>
</dbReference>
<evidence type="ECO:0000313" key="11">
    <source>
        <dbReference type="EMBL" id="PYI10672.1"/>
    </source>
</evidence>
<gene>
    <name evidence="11" type="ORF">BO78DRAFT_305235</name>
</gene>
<comment type="function">
    <text evidence="9">Has endoglucanase activity on substrates containing beta-1,4 glycosidic bonds, like in carboxymethylcellulose (CMC), hydroxyethylcellulose (HEC) and beta-glucan. Involved in the degradation of complex natural cellulosic substrates.</text>
</comment>
<keyword evidence="8 10" id="KW-0624">Polysaccharide degradation</keyword>
<dbReference type="GO" id="GO:0030245">
    <property type="term" value="P:cellulose catabolic process"/>
    <property type="evidence" value="ECO:0007669"/>
    <property type="project" value="UniProtKB-KW"/>
</dbReference>
<keyword evidence="3 10" id="KW-0378">Hydrolase</keyword>
<dbReference type="SUPFAM" id="SSF49899">
    <property type="entry name" value="Concanavalin A-like lectins/glucanases"/>
    <property type="match status" value="1"/>
</dbReference>
<comment type="similarity">
    <text evidence="2 10">Belongs to the glycosyl hydrolase 7 (cellulase C) family.</text>
</comment>
<dbReference type="InterPro" id="IPR001722">
    <property type="entry name" value="Glyco_hydro_7"/>
</dbReference>
<evidence type="ECO:0000256" key="5">
    <source>
        <dbReference type="ARBA" id="ARBA00023180"/>
    </source>
</evidence>
<proteinExistence type="inferred from homology"/>
<dbReference type="Gene3D" id="2.70.100.10">
    <property type="entry name" value="Glycoside hydrolase, family 7, domain"/>
    <property type="match status" value="1"/>
</dbReference>
<comment type="catalytic activity">
    <reaction evidence="1">
        <text>Endohydrolysis of (1-&gt;4)-beta-D-glucosidic linkages in cellulose, lichenin and cereal beta-D-glucans.</text>
        <dbReference type="EC" id="3.2.1.4"/>
    </reaction>
</comment>
<dbReference type="VEuPathDB" id="FungiDB:BO78DRAFT_305235"/>
<evidence type="ECO:0000256" key="8">
    <source>
        <dbReference type="ARBA" id="ARBA00023326"/>
    </source>
</evidence>
<dbReference type="GO" id="GO:0008810">
    <property type="term" value="F:cellulase activity"/>
    <property type="evidence" value="ECO:0007669"/>
    <property type="project" value="UniProtKB-EC"/>
</dbReference>
<evidence type="ECO:0000256" key="10">
    <source>
        <dbReference type="RuleBase" id="RU361164"/>
    </source>
</evidence>
<keyword evidence="4 10" id="KW-0136">Cellulose degradation</keyword>
<dbReference type="OrthoDB" id="412382at2759"/>
<organism evidence="11 12">
    <name type="scientific">Aspergillus sclerotiicarbonarius (strain CBS 121057 / IBT 28362)</name>
    <dbReference type="NCBI Taxonomy" id="1448318"/>
    <lineage>
        <taxon>Eukaryota</taxon>
        <taxon>Fungi</taxon>
        <taxon>Dikarya</taxon>
        <taxon>Ascomycota</taxon>
        <taxon>Pezizomycotina</taxon>
        <taxon>Eurotiomycetes</taxon>
        <taxon>Eurotiomycetidae</taxon>
        <taxon>Eurotiales</taxon>
        <taxon>Aspergillaceae</taxon>
        <taxon>Aspergillus</taxon>
        <taxon>Aspergillus subgen. Circumdati</taxon>
    </lineage>
</organism>
<reference evidence="11 12" key="1">
    <citation type="submission" date="2018-02" db="EMBL/GenBank/DDBJ databases">
        <title>The genomes of Aspergillus section Nigri reveals drivers in fungal speciation.</title>
        <authorList>
            <consortium name="DOE Joint Genome Institute"/>
            <person name="Vesth T.C."/>
            <person name="Nybo J."/>
            <person name="Theobald S."/>
            <person name="Brandl J."/>
            <person name="Frisvad J.C."/>
            <person name="Nielsen K.F."/>
            <person name="Lyhne E.K."/>
            <person name="Kogle M.E."/>
            <person name="Kuo A."/>
            <person name="Riley R."/>
            <person name="Clum A."/>
            <person name="Nolan M."/>
            <person name="Lipzen A."/>
            <person name="Salamov A."/>
            <person name="Henrissat B."/>
            <person name="Wiebenga A."/>
            <person name="De vries R.P."/>
            <person name="Grigoriev I.V."/>
            <person name="Mortensen U.H."/>
            <person name="Andersen M.R."/>
            <person name="Baker S.E."/>
        </authorList>
    </citation>
    <scope>NUCLEOTIDE SEQUENCE [LARGE SCALE GENOMIC DNA]</scope>
    <source>
        <strain evidence="11 12">CBS 121057</strain>
    </source>
</reference>
<accession>A0A319EK77</accession>
<evidence type="ECO:0000256" key="2">
    <source>
        <dbReference type="ARBA" id="ARBA00006044"/>
    </source>
</evidence>
<keyword evidence="6" id="KW-0119">Carbohydrate metabolism</keyword>
<keyword evidence="7 10" id="KW-0326">Glycosidase</keyword>
<protein>
    <recommendedName>
        <fullName evidence="10">Glucanase</fullName>
        <ecNumber evidence="10">3.2.1.-</ecNumber>
    </recommendedName>
</protein>
<evidence type="ECO:0000256" key="6">
    <source>
        <dbReference type="ARBA" id="ARBA00023277"/>
    </source>
</evidence>
<dbReference type="InterPro" id="IPR013320">
    <property type="entry name" value="ConA-like_dom_sf"/>
</dbReference>
<sequence>MRLPTIRALAAPGFALFATANGQQPVSFSELPSLTTWECSLTGGCTPHETSVVLDWDSHYIHEVGGSTHCLSLSGVNQTLCPNATACAVNCVIEPANYANYGIFTSGDTIILSQYTRLDGRSLKGEPRVYLLGPDGDYMPLQLLGREISFDVDVSALPCGENGNLYLSEIPMTGGRSELNPGGARFGSGYCSAQCEMLKWENGTLNDSERRACCNEMDIFEGNAYATQYAAHPCTGHECASAGCIFNPYMAGARNFWGLGMQVDTAKPLTIITQFITDDNTTSGVLVEIRRMYIQDGKIINNIPSARGSGSCTHADNFSSSVGLQPMGEALARGMVMVLSLWSDPEHGMQWLDGGDAGPCDLSDEEAGIQRPNSHVVFSDVRWGEIGSTFRHKVGSASSGAYKDEL</sequence>